<comment type="caution">
    <text evidence="8">The sequence shown here is derived from an EMBL/GenBank/DDBJ whole genome shotgun (WGS) entry which is preliminary data.</text>
</comment>
<keyword evidence="4 6" id="KW-1133">Transmembrane helix</keyword>
<evidence type="ECO:0000259" key="7">
    <source>
        <dbReference type="Pfam" id="PF02687"/>
    </source>
</evidence>
<feature type="transmembrane region" description="Helical" evidence="6">
    <location>
        <begin position="327"/>
        <end position="345"/>
    </location>
</feature>
<evidence type="ECO:0000256" key="4">
    <source>
        <dbReference type="ARBA" id="ARBA00022989"/>
    </source>
</evidence>
<keyword evidence="9" id="KW-1185">Reference proteome</keyword>
<feature type="transmembrane region" description="Helical" evidence="6">
    <location>
        <begin position="684"/>
        <end position="711"/>
    </location>
</feature>
<dbReference type="EMBL" id="BAAALT010000013">
    <property type="protein sequence ID" value="GAA1787094.1"/>
    <property type="molecule type" value="Genomic_DNA"/>
</dbReference>
<gene>
    <name evidence="8" type="ORF">GCM10009682_06420</name>
</gene>
<feature type="transmembrane region" description="Helical" evidence="6">
    <location>
        <begin position="357"/>
        <end position="378"/>
    </location>
</feature>
<sequence>MNELIIGARMALTGGREGWIRTALTALGVGVGVAMLLLAASLPVALQARGDRGQARADLIGSVIEKPAANTLLSFTVDTAFRGTAVRGRLVEAEGPQAPVPPGLTRLPRRGEVAVSPALRDLLATPDGQRLFAPRLGGDTVTATIGDDGLLGPGELVFIRGADLDPGSSTRLDHYGDTGPDAPQSPLLTFLVIVIFVVLLLPLGVFLSAAVRFGGEGRDRRLAALRLLGADPRMTRLVAAGEAAVGALFGLLVGAGLFLLGRQLVPLVTLWDISVFAADIRPAPGLVAVIAVTVPAVAVVVSLVALRGVLIEPLGVTRRVGGPRRRMWWRVLLPAVGLALLWPLVGGVREGIDDRMIYQIAAGATLLLLGTVTLLPWLADLLVRRLRGGAVAWQLAVRRLQLDSAASARLVNGIAVAVAGTIGLHTLFAAVEREVTVQTGQDLTRAHAEVIVFAPNAGAPAVARALLAAPAVTGATATSYVTGVSMKDNGATVAGIRVGDCAALAEIATLGDCADGDVFVATSDEAGQVELSIPPGTRLAVGDGIAWTMPAGARQVPARTDPLGGESGGLLVTPSAFPELSRLRNGYVMAYVTLDRTVPDTPDLLRVTAAGFGPASSVAMLKQTEQARRFVSIRRALYAGVVVTLLLIAGSMLVGIVEQLRERRRLLAMLVAVGTRRATLGWSVLWQAIVPVTIGLTLATAFGLALGAVLLRMLNVEFSIDWTVVGLTTGLAAAVVLLITAASLPVLWRLTRPGGLRTE</sequence>
<evidence type="ECO:0000256" key="6">
    <source>
        <dbReference type="SAM" id="Phobius"/>
    </source>
</evidence>
<dbReference type="RefSeq" id="WP_344126028.1">
    <property type="nucleotide sequence ID" value="NZ_BAAALT010000013.1"/>
</dbReference>
<feature type="transmembrane region" description="Helical" evidence="6">
    <location>
        <begin position="187"/>
        <end position="211"/>
    </location>
</feature>
<feature type="transmembrane region" description="Helical" evidence="6">
    <location>
        <begin position="636"/>
        <end position="657"/>
    </location>
</feature>
<evidence type="ECO:0000313" key="9">
    <source>
        <dbReference type="Proteomes" id="UP001500218"/>
    </source>
</evidence>
<keyword evidence="2" id="KW-1003">Cell membrane</keyword>
<feature type="transmembrane region" description="Helical" evidence="6">
    <location>
        <begin position="243"/>
        <end position="265"/>
    </location>
</feature>
<proteinExistence type="predicted"/>
<dbReference type="Pfam" id="PF02687">
    <property type="entry name" value="FtsX"/>
    <property type="match status" value="2"/>
</dbReference>
<feature type="transmembrane region" description="Helical" evidence="6">
    <location>
        <begin position="723"/>
        <end position="748"/>
    </location>
</feature>
<accession>A0ABN2LFQ1</accession>
<evidence type="ECO:0000256" key="5">
    <source>
        <dbReference type="ARBA" id="ARBA00023136"/>
    </source>
</evidence>
<keyword evidence="3 6" id="KW-0812">Transmembrane</keyword>
<evidence type="ECO:0000256" key="1">
    <source>
        <dbReference type="ARBA" id="ARBA00004651"/>
    </source>
</evidence>
<feature type="transmembrane region" description="Helical" evidence="6">
    <location>
        <begin position="285"/>
        <end position="306"/>
    </location>
</feature>
<reference evidence="8 9" key="1">
    <citation type="journal article" date="2019" name="Int. J. Syst. Evol. Microbiol.">
        <title>The Global Catalogue of Microorganisms (GCM) 10K type strain sequencing project: providing services to taxonomists for standard genome sequencing and annotation.</title>
        <authorList>
            <consortium name="The Broad Institute Genomics Platform"/>
            <consortium name="The Broad Institute Genome Sequencing Center for Infectious Disease"/>
            <person name="Wu L."/>
            <person name="Ma J."/>
        </authorList>
    </citation>
    <scope>NUCLEOTIDE SEQUENCE [LARGE SCALE GENOMIC DNA]</scope>
    <source>
        <strain evidence="8 9">JCM 13250</strain>
    </source>
</reference>
<feature type="domain" description="ABC3 transporter permease C-terminal" evidence="7">
    <location>
        <begin position="193"/>
        <end position="309"/>
    </location>
</feature>
<name>A0ABN2LFQ1_9ACTN</name>
<feature type="domain" description="ABC3 transporter permease C-terminal" evidence="7">
    <location>
        <begin position="641"/>
        <end position="744"/>
    </location>
</feature>
<feature type="transmembrane region" description="Helical" evidence="6">
    <location>
        <begin position="20"/>
        <end position="42"/>
    </location>
</feature>
<keyword evidence="5 6" id="KW-0472">Membrane</keyword>
<dbReference type="InterPro" id="IPR003838">
    <property type="entry name" value="ABC3_permease_C"/>
</dbReference>
<comment type="subcellular location">
    <subcellularLocation>
        <location evidence="1">Cell membrane</location>
        <topology evidence="1">Multi-pass membrane protein</topology>
    </subcellularLocation>
</comment>
<evidence type="ECO:0000313" key="8">
    <source>
        <dbReference type="EMBL" id="GAA1787094.1"/>
    </source>
</evidence>
<evidence type="ECO:0000256" key="3">
    <source>
        <dbReference type="ARBA" id="ARBA00022692"/>
    </source>
</evidence>
<dbReference type="Proteomes" id="UP001500218">
    <property type="component" value="Unassembled WGS sequence"/>
</dbReference>
<organism evidence="8 9">
    <name type="scientific">Luedemannella flava</name>
    <dbReference type="NCBI Taxonomy" id="349316"/>
    <lineage>
        <taxon>Bacteria</taxon>
        <taxon>Bacillati</taxon>
        <taxon>Actinomycetota</taxon>
        <taxon>Actinomycetes</taxon>
        <taxon>Micromonosporales</taxon>
        <taxon>Micromonosporaceae</taxon>
        <taxon>Luedemannella</taxon>
    </lineage>
</organism>
<protein>
    <submittedName>
        <fullName evidence="8">ABC transporter permease</fullName>
    </submittedName>
</protein>
<evidence type="ECO:0000256" key="2">
    <source>
        <dbReference type="ARBA" id="ARBA00022475"/>
    </source>
</evidence>